<dbReference type="Gene3D" id="3.40.1190.20">
    <property type="match status" value="1"/>
</dbReference>
<keyword evidence="8" id="KW-0460">Magnesium</keyword>
<evidence type="ECO:0000256" key="10">
    <source>
        <dbReference type="ARBA" id="ARBA00042348"/>
    </source>
</evidence>
<protein>
    <recommendedName>
        <fullName evidence="2">pyridoxal kinase</fullName>
        <ecNumber evidence="2">2.7.1.35</ecNumber>
    </recommendedName>
    <alternativeName>
        <fullName evidence="10">PN/PL/PM kinase</fullName>
    </alternativeName>
    <alternativeName>
        <fullName evidence="11">Pyridoxal kinase</fullName>
    </alternativeName>
    <alternativeName>
        <fullName evidence="9">Pyridoxamine kinase</fullName>
    </alternativeName>
    <alternativeName>
        <fullName evidence="12">Vitamin B6 kinase</fullName>
    </alternativeName>
</protein>
<dbReference type="InterPro" id="IPR029056">
    <property type="entry name" value="Ribokinase-like"/>
</dbReference>
<dbReference type="CDD" id="cd01169">
    <property type="entry name" value="HMPP_kinase"/>
    <property type="match status" value="1"/>
</dbReference>
<dbReference type="GO" id="GO:0005524">
    <property type="term" value="F:ATP binding"/>
    <property type="evidence" value="ECO:0007669"/>
    <property type="project" value="UniProtKB-KW"/>
</dbReference>
<evidence type="ECO:0000256" key="3">
    <source>
        <dbReference type="ARBA" id="ARBA00022679"/>
    </source>
</evidence>
<dbReference type="EC" id="2.7.1.35" evidence="2"/>
<evidence type="ECO:0000313" key="16">
    <source>
        <dbReference type="Proteomes" id="UP000030403"/>
    </source>
</evidence>
<evidence type="ECO:0000313" key="15">
    <source>
        <dbReference type="EMBL" id="KGX90633.1"/>
    </source>
</evidence>
<evidence type="ECO:0000256" key="12">
    <source>
        <dbReference type="ARBA" id="ARBA00042531"/>
    </source>
</evidence>
<dbReference type="AlphaFoldDB" id="A0A0A5GHD3"/>
<accession>A0A0A5GHD3</accession>
<evidence type="ECO:0000256" key="11">
    <source>
        <dbReference type="ARBA" id="ARBA00042396"/>
    </source>
</evidence>
<evidence type="ECO:0000256" key="4">
    <source>
        <dbReference type="ARBA" id="ARBA00022723"/>
    </source>
</evidence>
<comment type="similarity">
    <text evidence="1">Belongs to the ThiD family.</text>
</comment>
<dbReference type="GO" id="GO:0008478">
    <property type="term" value="F:pyridoxal kinase activity"/>
    <property type="evidence" value="ECO:0007669"/>
    <property type="project" value="UniProtKB-EC"/>
</dbReference>
<evidence type="ECO:0000256" key="5">
    <source>
        <dbReference type="ARBA" id="ARBA00022741"/>
    </source>
</evidence>
<dbReference type="PANTHER" id="PTHR20858">
    <property type="entry name" value="PHOSPHOMETHYLPYRIMIDINE KINASE"/>
    <property type="match status" value="1"/>
</dbReference>
<reference evidence="15 16" key="1">
    <citation type="submission" date="2013-08" db="EMBL/GenBank/DDBJ databases">
        <authorList>
            <person name="Huang J."/>
            <person name="Wang G."/>
        </authorList>
    </citation>
    <scope>NUCLEOTIDE SEQUENCE [LARGE SCALE GENOMIC DNA]</scope>
    <source>
        <strain evidence="15 16">BH030004</strain>
    </source>
</reference>
<name>A0A0A5GHD3_9BACI</name>
<dbReference type="InterPro" id="IPR004399">
    <property type="entry name" value="HMP/HMP-P_kinase_dom"/>
</dbReference>
<dbReference type="EMBL" id="AVPF01000006">
    <property type="protein sequence ID" value="KGX90633.1"/>
    <property type="molecule type" value="Genomic_DNA"/>
</dbReference>
<dbReference type="FunFam" id="3.40.1190.20:FF:000003">
    <property type="entry name" value="Phosphomethylpyrimidine kinase ThiD"/>
    <property type="match status" value="1"/>
</dbReference>
<dbReference type="RefSeq" id="WP_027448406.1">
    <property type="nucleotide sequence ID" value="NZ_AVPF01000006.1"/>
</dbReference>
<comment type="catalytic activity">
    <reaction evidence="13">
        <text>pyridoxal + ATP = pyridoxal 5'-phosphate + ADP + H(+)</text>
        <dbReference type="Rhea" id="RHEA:10224"/>
        <dbReference type="ChEBI" id="CHEBI:15378"/>
        <dbReference type="ChEBI" id="CHEBI:17310"/>
        <dbReference type="ChEBI" id="CHEBI:30616"/>
        <dbReference type="ChEBI" id="CHEBI:456216"/>
        <dbReference type="ChEBI" id="CHEBI:597326"/>
        <dbReference type="EC" id="2.7.1.35"/>
    </reaction>
</comment>
<dbReference type="SUPFAM" id="SSF53613">
    <property type="entry name" value="Ribokinase-like"/>
    <property type="match status" value="1"/>
</dbReference>
<keyword evidence="6 15" id="KW-0418">Kinase</keyword>
<proteinExistence type="inferred from homology"/>
<organism evidence="15 16">
    <name type="scientific">Pontibacillus marinus BH030004 = DSM 16465</name>
    <dbReference type="NCBI Taxonomy" id="1385511"/>
    <lineage>
        <taxon>Bacteria</taxon>
        <taxon>Bacillati</taxon>
        <taxon>Bacillota</taxon>
        <taxon>Bacilli</taxon>
        <taxon>Bacillales</taxon>
        <taxon>Bacillaceae</taxon>
        <taxon>Pontibacillus</taxon>
    </lineage>
</organism>
<evidence type="ECO:0000256" key="2">
    <source>
        <dbReference type="ARBA" id="ARBA00012104"/>
    </source>
</evidence>
<keyword evidence="4" id="KW-0479">Metal-binding</keyword>
<feature type="domain" description="Pyridoxamine kinase/Phosphomethylpyrimidine kinase" evidence="14">
    <location>
        <begin position="15"/>
        <end position="257"/>
    </location>
</feature>
<dbReference type="OrthoDB" id="9810880at2"/>
<evidence type="ECO:0000256" key="6">
    <source>
        <dbReference type="ARBA" id="ARBA00022777"/>
    </source>
</evidence>
<dbReference type="Proteomes" id="UP000030403">
    <property type="component" value="Unassembled WGS sequence"/>
</dbReference>
<sequence>MTLPRVLTIAGSAAQGSAGIQADLKTFQERDVYGMSAITAIVANNAKTEQGIFTHPIDTIEAQVYAAHEHVGLDAAKTGMLFTEDIIVRVSELIKELSIPNIVVDPVMIGKMGSQLLKDDAIESFKEHMLPLAKVITPNRMEAARLTSVESIDTIQDMKEAAIQIKDIGPAYVLVKGGPLTENATDILYDGEKFYEIESHKIETIHTSGAGCTYSAAIASELAKGKTVEEAVQIAKQFITYAIQHSLSFNRGIGSTHHGAMRKYNK</sequence>
<dbReference type="eggNOG" id="COG0351">
    <property type="taxonomic scope" value="Bacteria"/>
</dbReference>
<dbReference type="PANTHER" id="PTHR20858:SF19">
    <property type="entry name" value="PYRIDOXINE KINASE"/>
    <property type="match status" value="1"/>
</dbReference>
<gene>
    <name evidence="15" type="ORF">N783_19945</name>
</gene>
<evidence type="ECO:0000256" key="9">
    <source>
        <dbReference type="ARBA" id="ARBA00042307"/>
    </source>
</evidence>
<dbReference type="GO" id="GO:0008902">
    <property type="term" value="F:hydroxymethylpyrimidine kinase activity"/>
    <property type="evidence" value="ECO:0007669"/>
    <property type="project" value="TreeGrafter"/>
</dbReference>
<dbReference type="NCBIfam" id="TIGR00097">
    <property type="entry name" value="HMP-P_kinase"/>
    <property type="match status" value="1"/>
</dbReference>
<evidence type="ECO:0000256" key="13">
    <source>
        <dbReference type="ARBA" id="ARBA00049293"/>
    </source>
</evidence>
<dbReference type="GO" id="GO:0008972">
    <property type="term" value="F:phosphomethylpyrimidine kinase activity"/>
    <property type="evidence" value="ECO:0007669"/>
    <property type="project" value="InterPro"/>
</dbReference>
<keyword evidence="3 15" id="KW-0808">Transferase</keyword>
<comment type="caution">
    <text evidence="15">The sequence shown here is derived from an EMBL/GenBank/DDBJ whole genome shotgun (WGS) entry which is preliminary data.</text>
</comment>
<dbReference type="InterPro" id="IPR013749">
    <property type="entry name" value="PM/HMP-P_kinase-1"/>
</dbReference>
<evidence type="ECO:0000259" key="14">
    <source>
        <dbReference type="Pfam" id="PF08543"/>
    </source>
</evidence>
<dbReference type="GO" id="GO:0046872">
    <property type="term" value="F:metal ion binding"/>
    <property type="evidence" value="ECO:0007669"/>
    <property type="project" value="UniProtKB-KW"/>
</dbReference>
<evidence type="ECO:0000256" key="8">
    <source>
        <dbReference type="ARBA" id="ARBA00022842"/>
    </source>
</evidence>
<dbReference type="GO" id="GO:0005829">
    <property type="term" value="C:cytosol"/>
    <property type="evidence" value="ECO:0007669"/>
    <property type="project" value="TreeGrafter"/>
</dbReference>
<keyword evidence="7" id="KW-0067">ATP-binding</keyword>
<dbReference type="Pfam" id="PF08543">
    <property type="entry name" value="Phos_pyr_kin"/>
    <property type="match status" value="1"/>
</dbReference>
<keyword evidence="16" id="KW-1185">Reference proteome</keyword>
<dbReference type="GO" id="GO:0009228">
    <property type="term" value="P:thiamine biosynthetic process"/>
    <property type="evidence" value="ECO:0007669"/>
    <property type="project" value="InterPro"/>
</dbReference>
<evidence type="ECO:0000256" key="1">
    <source>
        <dbReference type="ARBA" id="ARBA00009879"/>
    </source>
</evidence>
<keyword evidence="5" id="KW-0547">Nucleotide-binding</keyword>
<dbReference type="STRING" id="1385511.GCA_000425225_01515"/>
<evidence type="ECO:0000256" key="7">
    <source>
        <dbReference type="ARBA" id="ARBA00022840"/>
    </source>
</evidence>